<evidence type="ECO:0000259" key="15">
    <source>
        <dbReference type="PROSITE" id="PS50851"/>
    </source>
</evidence>
<evidence type="ECO:0000313" key="18">
    <source>
        <dbReference type="Proteomes" id="UP000295484"/>
    </source>
</evidence>
<dbReference type="InterPro" id="IPR036890">
    <property type="entry name" value="HATPase_C_sf"/>
</dbReference>
<dbReference type="SUPFAM" id="SSF47384">
    <property type="entry name" value="Homodimeric domain of signal transducing histidine kinase"/>
    <property type="match status" value="1"/>
</dbReference>
<accession>A0A4R8F7W0</accession>
<gene>
    <name evidence="17" type="ORF">EV657_13616</name>
</gene>
<dbReference type="PROSITE" id="PS50851">
    <property type="entry name" value="CHEW"/>
    <property type="match status" value="1"/>
</dbReference>
<dbReference type="PANTHER" id="PTHR43395">
    <property type="entry name" value="SENSOR HISTIDINE KINASE CHEA"/>
    <property type="match status" value="1"/>
</dbReference>
<keyword evidence="6" id="KW-0808">Transferase</keyword>
<dbReference type="SUPFAM" id="SSF47226">
    <property type="entry name" value="Histidine-containing phosphotransfer domain, HPT domain"/>
    <property type="match status" value="1"/>
</dbReference>
<evidence type="ECO:0000256" key="8">
    <source>
        <dbReference type="ARBA" id="ARBA00022777"/>
    </source>
</evidence>
<keyword evidence="5 12" id="KW-0597">Phosphoprotein</keyword>
<dbReference type="CDD" id="cd00731">
    <property type="entry name" value="CheA_reg"/>
    <property type="match status" value="1"/>
</dbReference>
<keyword evidence="7" id="KW-0547">Nucleotide-binding</keyword>
<dbReference type="InterPro" id="IPR002545">
    <property type="entry name" value="CheW-lke_dom"/>
</dbReference>
<dbReference type="SMART" id="SM00387">
    <property type="entry name" value="HATPase_c"/>
    <property type="match status" value="1"/>
</dbReference>
<dbReference type="GO" id="GO:0000155">
    <property type="term" value="F:phosphorelay sensor kinase activity"/>
    <property type="evidence" value="ECO:0007669"/>
    <property type="project" value="InterPro"/>
</dbReference>
<dbReference type="RefSeq" id="WP_113668439.1">
    <property type="nucleotide sequence ID" value="NZ_SOEB01000036.1"/>
</dbReference>
<feature type="domain" description="CheW-like" evidence="15">
    <location>
        <begin position="531"/>
        <end position="663"/>
    </location>
</feature>
<evidence type="ECO:0000259" key="14">
    <source>
        <dbReference type="PROSITE" id="PS50109"/>
    </source>
</evidence>
<dbReference type="PROSITE" id="PS50109">
    <property type="entry name" value="HIS_KIN"/>
    <property type="match status" value="1"/>
</dbReference>
<dbReference type="SUPFAM" id="SSF50341">
    <property type="entry name" value="CheW-like"/>
    <property type="match status" value="1"/>
</dbReference>
<dbReference type="InterPro" id="IPR003594">
    <property type="entry name" value="HATPase_dom"/>
</dbReference>
<dbReference type="GO" id="GO:0005524">
    <property type="term" value="F:ATP binding"/>
    <property type="evidence" value="ECO:0007669"/>
    <property type="project" value="UniProtKB-KW"/>
</dbReference>
<dbReference type="Gene3D" id="3.30.565.10">
    <property type="entry name" value="Histidine kinase-like ATPase, C-terminal domain"/>
    <property type="match status" value="1"/>
</dbReference>
<dbReference type="GO" id="GO:0005737">
    <property type="term" value="C:cytoplasm"/>
    <property type="evidence" value="ECO:0007669"/>
    <property type="project" value="InterPro"/>
</dbReference>
<sequence>MTDDDDGAAVFLIEARELQSAIERNLLDLSEAPGDRALIDALFRDIHTLKGSGAMFGHVDLAHFLHGFETAFEALRAPGRTASDALINVALRACDQITALLDDPAAARAGNASLIESLDAALGGGDAASGPHPASAQATPAVAPAEDGWRISFSLGPTALGLGVNVPALLGELKDLAPDAVRIACETGALPGLDALDPACPPFVWTVEIAADLDPARIDEVFLFLRDDLVLEVTSLAEAAAPESVAETPQQTVASAEPRPSELPPADVPAEPAPATASRQRERSTMRVATERLDEIMDRVGELVIAESRLHDLSMALQSPALMAVAEDIRRLTSGMRETTMSIRMLPIGNLFSRFRRLVHDLSDQLAKPIDFVTAGGETELDKTVIELLNDPLVHILRNAADHGIEDGGARAATGKPRQGTITLSATHAGAEVHIRIHDDGRGLDDGQLRAKAIERGLLPANSQVTGPELYRLIFEPGFSTAPAVTELSGRGVGMDVVRSVVQGLRGQIDVDSEPGHGTTVTLRLPLTLAITDGLLVEVGGERYSIPVAAVEECVELPPDLALGAGRSNFLNIRGDLVPFLRLADVFETPGLRPDFQKVVIVAGSHGRIGLVVDRIVANAQTVIKQLSCIHAGLKAFSGATILGDGTVALILDVGHLIALGTAIEDRARKRKGAA</sequence>
<dbReference type="FunFam" id="3.30.565.10:FF:000016">
    <property type="entry name" value="Chemotaxis protein CheA, putative"/>
    <property type="match status" value="1"/>
</dbReference>
<evidence type="ECO:0000256" key="9">
    <source>
        <dbReference type="ARBA" id="ARBA00022840"/>
    </source>
</evidence>
<dbReference type="SMART" id="SM00073">
    <property type="entry name" value="HPT"/>
    <property type="match status" value="1"/>
</dbReference>
<proteinExistence type="predicted"/>
<dbReference type="AlphaFoldDB" id="A0A4R8F7W0"/>
<dbReference type="PROSITE" id="PS50894">
    <property type="entry name" value="HPT"/>
    <property type="match status" value="1"/>
</dbReference>
<feature type="region of interest" description="Disordered" evidence="13">
    <location>
        <begin position="240"/>
        <end position="284"/>
    </location>
</feature>
<comment type="function">
    <text evidence="11">Involved in the transmission of sensory signals from the chemoreceptors to the flagellar motors. CheA is autophosphorylated; it can transfer its phosphate group to either CheB or CheY.</text>
</comment>
<dbReference type="InterPro" id="IPR036097">
    <property type="entry name" value="HisK_dim/P_sf"/>
</dbReference>
<dbReference type="PRINTS" id="PR00344">
    <property type="entry name" value="BCTRLSENSOR"/>
</dbReference>
<keyword evidence="4" id="KW-0145">Chemotaxis</keyword>
<keyword evidence="9" id="KW-0067">ATP-binding</keyword>
<dbReference type="GO" id="GO:0006935">
    <property type="term" value="P:chemotaxis"/>
    <property type="evidence" value="ECO:0007669"/>
    <property type="project" value="UniProtKB-KW"/>
</dbReference>
<dbReference type="InterPro" id="IPR004358">
    <property type="entry name" value="Sig_transdc_His_kin-like_C"/>
</dbReference>
<feature type="domain" description="Histidine kinase" evidence="14">
    <location>
        <begin position="325"/>
        <end position="529"/>
    </location>
</feature>
<keyword evidence="8 17" id="KW-0418">Kinase</keyword>
<organism evidence="17 18">
    <name type="scientific">Rhodovulum visakhapatnamense</name>
    <dbReference type="NCBI Taxonomy" id="364297"/>
    <lineage>
        <taxon>Bacteria</taxon>
        <taxon>Pseudomonadati</taxon>
        <taxon>Pseudomonadota</taxon>
        <taxon>Alphaproteobacteria</taxon>
        <taxon>Rhodobacterales</taxon>
        <taxon>Paracoccaceae</taxon>
        <taxon>Rhodovulum</taxon>
    </lineage>
</organism>
<dbReference type="EC" id="2.7.13.3" evidence="2"/>
<evidence type="ECO:0000256" key="2">
    <source>
        <dbReference type="ARBA" id="ARBA00012438"/>
    </source>
</evidence>
<dbReference type="CDD" id="cd16916">
    <property type="entry name" value="HATPase_CheA-like"/>
    <property type="match status" value="1"/>
</dbReference>
<dbReference type="Gene3D" id="1.10.287.560">
    <property type="entry name" value="Histidine kinase CheA-like, homodimeric domain"/>
    <property type="match status" value="1"/>
</dbReference>
<dbReference type="InterPro" id="IPR005467">
    <property type="entry name" value="His_kinase_dom"/>
</dbReference>
<reference evidence="17 18" key="1">
    <citation type="submission" date="2019-03" db="EMBL/GenBank/DDBJ databases">
        <title>Genomic Encyclopedia of Type Strains, Phase IV (KMG-IV): sequencing the most valuable type-strain genomes for metagenomic binning, comparative biology and taxonomic classification.</title>
        <authorList>
            <person name="Goeker M."/>
        </authorList>
    </citation>
    <scope>NUCLEOTIDE SEQUENCE [LARGE SCALE GENOMIC DNA]</scope>
    <source>
        <strain evidence="17 18">JA181</strain>
    </source>
</reference>
<dbReference type="Pfam" id="PF02895">
    <property type="entry name" value="H-kinase_dim"/>
    <property type="match status" value="1"/>
</dbReference>
<dbReference type="InterPro" id="IPR008207">
    <property type="entry name" value="Sig_transdc_His_kin_Hpt_dom"/>
</dbReference>
<dbReference type="Gene3D" id="1.20.120.160">
    <property type="entry name" value="HPT domain"/>
    <property type="match status" value="1"/>
</dbReference>
<dbReference type="InterPro" id="IPR051315">
    <property type="entry name" value="Bact_Chemotaxis_CheA"/>
</dbReference>
<evidence type="ECO:0000259" key="16">
    <source>
        <dbReference type="PROSITE" id="PS50894"/>
    </source>
</evidence>
<evidence type="ECO:0000256" key="11">
    <source>
        <dbReference type="ARBA" id="ARBA00035100"/>
    </source>
</evidence>
<dbReference type="SMART" id="SM01231">
    <property type="entry name" value="H-kinase_dim"/>
    <property type="match status" value="1"/>
</dbReference>
<dbReference type="Proteomes" id="UP000295484">
    <property type="component" value="Unassembled WGS sequence"/>
</dbReference>
<dbReference type="Pfam" id="PF01584">
    <property type="entry name" value="CheW"/>
    <property type="match status" value="1"/>
</dbReference>
<dbReference type="InterPro" id="IPR036641">
    <property type="entry name" value="HPT_dom_sf"/>
</dbReference>
<dbReference type="InterPro" id="IPR036061">
    <property type="entry name" value="CheW-like_dom_sf"/>
</dbReference>
<protein>
    <recommendedName>
        <fullName evidence="3">Chemotaxis protein CheA</fullName>
        <ecNumber evidence="2">2.7.13.3</ecNumber>
    </recommendedName>
</protein>
<dbReference type="Pfam" id="PF02518">
    <property type="entry name" value="HATPase_c"/>
    <property type="match status" value="1"/>
</dbReference>
<dbReference type="CDD" id="cd00088">
    <property type="entry name" value="HPT"/>
    <property type="match status" value="1"/>
</dbReference>
<evidence type="ECO:0000313" key="17">
    <source>
        <dbReference type="EMBL" id="TDX21670.1"/>
    </source>
</evidence>
<dbReference type="InterPro" id="IPR004105">
    <property type="entry name" value="CheA-like_dim"/>
</dbReference>
<dbReference type="PANTHER" id="PTHR43395:SF10">
    <property type="entry name" value="CHEMOTAXIS PROTEIN CHEA"/>
    <property type="match status" value="1"/>
</dbReference>
<keyword evidence="10" id="KW-0902">Two-component regulatory system</keyword>
<evidence type="ECO:0000256" key="13">
    <source>
        <dbReference type="SAM" id="MobiDB-lite"/>
    </source>
</evidence>
<dbReference type="InterPro" id="IPR037006">
    <property type="entry name" value="CheA-like_homodim_sf"/>
</dbReference>
<name>A0A4R8F7W0_9RHOB</name>
<feature type="domain" description="HPt" evidence="16">
    <location>
        <begin position="1"/>
        <end position="104"/>
    </location>
</feature>
<dbReference type="EMBL" id="SOEB01000036">
    <property type="protein sequence ID" value="TDX21670.1"/>
    <property type="molecule type" value="Genomic_DNA"/>
</dbReference>
<dbReference type="SMART" id="SM00260">
    <property type="entry name" value="CheW"/>
    <property type="match status" value="1"/>
</dbReference>
<evidence type="ECO:0000256" key="3">
    <source>
        <dbReference type="ARBA" id="ARBA00021495"/>
    </source>
</evidence>
<evidence type="ECO:0000256" key="12">
    <source>
        <dbReference type="PROSITE-ProRule" id="PRU00110"/>
    </source>
</evidence>
<evidence type="ECO:0000256" key="5">
    <source>
        <dbReference type="ARBA" id="ARBA00022553"/>
    </source>
</evidence>
<dbReference type="SUPFAM" id="SSF55874">
    <property type="entry name" value="ATPase domain of HSP90 chaperone/DNA topoisomerase II/histidine kinase"/>
    <property type="match status" value="1"/>
</dbReference>
<evidence type="ECO:0000256" key="6">
    <source>
        <dbReference type="ARBA" id="ARBA00022679"/>
    </source>
</evidence>
<feature type="modified residue" description="Phosphohistidine" evidence="12">
    <location>
        <position position="47"/>
    </location>
</feature>
<evidence type="ECO:0000256" key="4">
    <source>
        <dbReference type="ARBA" id="ARBA00022500"/>
    </source>
</evidence>
<feature type="compositionally biased region" description="Low complexity" evidence="13">
    <location>
        <begin position="268"/>
        <end position="277"/>
    </location>
</feature>
<comment type="caution">
    <text evidence="17">The sequence shown here is derived from an EMBL/GenBank/DDBJ whole genome shotgun (WGS) entry which is preliminary data.</text>
</comment>
<evidence type="ECO:0000256" key="1">
    <source>
        <dbReference type="ARBA" id="ARBA00000085"/>
    </source>
</evidence>
<evidence type="ECO:0000256" key="10">
    <source>
        <dbReference type="ARBA" id="ARBA00023012"/>
    </source>
</evidence>
<dbReference type="Gene3D" id="2.30.30.40">
    <property type="entry name" value="SH3 Domains"/>
    <property type="match status" value="1"/>
</dbReference>
<evidence type="ECO:0000256" key="7">
    <source>
        <dbReference type="ARBA" id="ARBA00022741"/>
    </source>
</evidence>
<comment type="catalytic activity">
    <reaction evidence="1">
        <text>ATP + protein L-histidine = ADP + protein N-phospho-L-histidine.</text>
        <dbReference type="EC" id="2.7.13.3"/>
    </reaction>
</comment>
<dbReference type="Pfam" id="PF01627">
    <property type="entry name" value="Hpt"/>
    <property type="match status" value="1"/>
</dbReference>